<keyword evidence="5" id="KW-1185">Reference proteome</keyword>
<feature type="transmembrane region" description="Helical" evidence="2">
    <location>
        <begin position="63"/>
        <end position="82"/>
    </location>
</feature>
<feature type="transmembrane region" description="Helical" evidence="2">
    <location>
        <begin position="102"/>
        <end position="125"/>
    </location>
</feature>
<dbReference type="GeneID" id="85457794"/>
<dbReference type="Gene3D" id="1.25.40.20">
    <property type="entry name" value="Ankyrin repeat-containing domain"/>
    <property type="match status" value="1"/>
</dbReference>
<comment type="caution">
    <text evidence="3">The sequence shown here is derived from an EMBL/GenBank/DDBJ whole genome shotgun (WGS) entry which is preliminary data.</text>
</comment>
<reference evidence="3" key="1">
    <citation type="submission" date="2021-06" db="EMBL/GenBank/DDBJ databases">
        <title>Comparative genomics, transcriptomics and evolutionary studies reveal genomic signatures of adaptation to plant cell wall in hemibiotrophic fungi.</title>
        <authorList>
            <consortium name="DOE Joint Genome Institute"/>
            <person name="Baroncelli R."/>
            <person name="Diaz J.F."/>
            <person name="Benocci T."/>
            <person name="Peng M."/>
            <person name="Battaglia E."/>
            <person name="Haridas S."/>
            <person name="Andreopoulos W."/>
            <person name="Labutti K."/>
            <person name="Pangilinan J."/>
            <person name="Floch G.L."/>
            <person name="Makela M.R."/>
            <person name="Henrissat B."/>
            <person name="Grigoriev I.V."/>
            <person name="Crouch J.A."/>
            <person name="De Vries R.P."/>
            <person name="Sukno S.A."/>
            <person name="Thon M.R."/>
        </authorList>
    </citation>
    <scope>NUCLEOTIDE SEQUENCE</scope>
    <source>
        <strain evidence="3">CBS 193.32</strain>
    </source>
</reference>
<dbReference type="EMBL" id="JAHMHR010000166">
    <property type="protein sequence ID" value="KAK1656520.1"/>
    <property type="molecule type" value="Genomic_DNA"/>
</dbReference>
<dbReference type="InterPro" id="IPR036770">
    <property type="entry name" value="Ankyrin_rpt-contain_sf"/>
</dbReference>
<feature type="region of interest" description="Disordered" evidence="1">
    <location>
        <begin position="1"/>
        <end position="32"/>
    </location>
</feature>
<protein>
    <recommendedName>
        <fullName evidence="6">Ankyrin repeat protein</fullName>
    </recommendedName>
</protein>
<dbReference type="RefSeq" id="XP_060421284.1">
    <property type="nucleotide sequence ID" value="XM_060573268.1"/>
</dbReference>
<keyword evidence="2" id="KW-1133">Transmembrane helix</keyword>
<gene>
    <name evidence="3" type="ORF">BDP55DRAFT_639558</name>
    <name evidence="4" type="ORF">BDP55DRAFT_712730</name>
</gene>
<dbReference type="Proteomes" id="UP001224890">
    <property type="component" value="Unassembled WGS sequence"/>
</dbReference>
<proteinExistence type="predicted"/>
<evidence type="ECO:0000256" key="1">
    <source>
        <dbReference type="SAM" id="MobiDB-lite"/>
    </source>
</evidence>
<organism evidence="3 5">
    <name type="scientific">Colletotrichum godetiae</name>
    <dbReference type="NCBI Taxonomy" id="1209918"/>
    <lineage>
        <taxon>Eukaryota</taxon>
        <taxon>Fungi</taxon>
        <taxon>Dikarya</taxon>
        <taxon>Ascomycota</taxon>
        <taxon>Pezizomycotina</taxon>
        <taxon>Sordariomycetes</taxon>
        <taxon>Hypocreomycetidae</taxon>
        <taxon>Glomerellales</taxon>
        <taxon>Glomerellaceae</taxon>
        <taxon>Colletotrichum</taxon>
        <taxon>Colletotrichum acutatum species complex</taxon>
    </lineage>
</organism>
<sequence length="211" mass="22787">MTETIIQPSEAESGTVPPQSEENQIVDPTSGGSSQKVFITRNLDNGSPNVSLNTHGQSTTCELVFAAIFGATLQLGVLVYVGFATYHPSFNLTKGDEPVADYAYPCTLSGTLFLVFDLALSAHVVESSTKERNFISRDDKKTRVIDIVSFLSENSSRNLRDHFGRTSFYQAAVAGHQNIFGPLGRSGIFLDARDRNGQTALSIAAKNGHVV</sequence>
<keyword evidence="2" id="KW-0472">Membrane</keyword>
<evidence type="ECO:0000256" key="2">
    <source>
        <dbReference type="SAM" id="Phobius"/>
    </source>
</evidence>
<dbReference type="SUPFAM" id="SSF48403">
    <property type="entry name" value="Ankyrin repeat"/>
    <property type="match status" value="1"/>
</dbReference>
<dbReference type="EMBL" id="JAHMHR010000008">
    <property type="protein sequence ID" value="KAK1689655.1"/>
    <property type="molecule type" value="Genomic_DNA"/>
</dbReference>
<evidence type="ECO:0000313" key="4">
    <source>
        <dbReference type="EMBL" id="KAK1689655.1"/>
    </source>
</evidence>
<accession>A0AAJ0EKJ7</accession>
<name>A0AAJ0EKJ7_9PEZI</name>
<keyword evidence="2" id="KW-0812">Transmembrane</keyword>
<evidence type="ECO:0000313" key="3">
    <source>
        <dbReference type="EMBL" id="KAK1656520.1"/>
    </source>
</evidence>
<evidence type="ECO:0008006" key="6">
    <source>
        <dbReference type="Google" id="ProtNLM"/>
    </source>
</evidence>
<dbReference type="AlphaFoldDB" id="A0AAJ0EKJ7"/>
<evidence type="ECO:0000313" key="5">
    <source>
        <dbReference type="Proteomes" id="UP001224890"/>
    </source>
</evidence>